<dbReference type="SUPFAM" id="SSF89082">
    <property type="entry name" value="Antibiotic binding domain of TipA-like multidrug resistance regulators"/>
    <property type="match status" value="1"/>
</dbReference>
<dbReference type="Gene3D" id="1.10.1660.10">
    <property type="match status" value="1"/>
</dbReference>
<evidence type="ECO:0000256" key="2">
    <source>
        <dbReference type="ARBA" id="ARBA00023125"/>
    </source>
</evidence>
<comment type="caution">
    <text evidence="6">The sequence shown here is derived from an EMBL/GenBank/DDBJ whole genome shotgun (WGS) entry which is preliminary data.</text>
</comment>
<dbReference type="InterPro" id="IPR000551">
    <property type="entry name" value="MerR-type_HTH_dom"/>
</dbReference>
<keyword evidence="2" id="KW-0238">DNA-binding</keyword>
<dbReference type="PRINTS" id="PR00040">
    <property type="entry name" value="HTHMERR"/>
</dbReference>
<accession>A0A926D8K7</accession>
<dbReference type="PANTHER" id="PTHR30204">
    <property type="entry name" value="REDOX-CYCLING DRUG-SENSING TRANSCRIPTIONAL ACTIVATOR SOXR"/>
    <property type="match status" value="1"/>
</dbReference>
<feature type="domain" description="HTH merR-type" evidence="5">
    <location>
        <begin position="2"/>
        <end position="71"/>
    </location>
</feature>
<dbReference type="InterPro" id="IPR036244">
    <property type="entry name" value="TipA-like_antibiotic-bd"/>
</dbReference>
<dbReference type="GO" id="GO:0003677">
    <property type="term" value="F:DNA binding"/>
    <property type="evidence" value="ECO:0007669"/>
    <property type="project" value="UniProtKB-KW"/>
</dbReference>
<dbReference type="EMBL" id="JACRSN010000005">
    <property type="protein sequence ID" value="MBC8533362.1"/>
    <property type="molecule type" value="Genomic_DNA"/>
</dbReference>
<evidence type="ECO:0000313" key="7">
    <source>
        <dbReference type="Proteomes" id="UP000651482"/>
    </source>
</evidence>
<dbReference type="InterPro" id="IPR047057">
    <property type="entry name" value="MerR_fam"/>
</dbReference>
<dbReference type="CDD" id="cd01106">
    <property type="entry name" value="HTH_TipAL-Mta"/>
    <property type="match status" value="1"/>
</dbReference>
<evidence type="ECO:0000256" key="3">
    <source>
        <dbReference type="ARBA" id="ARBA00023159"/>
    </source>
</evidence>
<keyword evidence="7" id="KW-1185">Reference proteome</keyword>
<keyword evidence="4" id="KW-0804">Transcription</keyword>
<evidence type="ECO:0000256" key="1">
    <source>
        <dbReference type="ARBA" id="ARBA00023015"/>
    </source>
</evidence>
<gene>
    <name evidence="6" type="ORF">IAG03_04945</name>
</gene>
<dbReference type="InterPro" id="IPR009061">
    <property type="entry name" value="DNA-bd_dom_put_sf"/>
</dbReference>
<dbReference type="GO" id="GO:0003700">
    <property type="term" value="F:DNA-binding transcription factor activity"/>
    <property type="evidence" value="ECO:0007669"/>
    <property type="project" value="InterPro"/>
</dbReference>
<evidence type="ECO:0000256" key="4">
    <source>
        <dbReference type="ARBA" id="ARBA00023163"/>
    </source>
</evidence>
<dbReference type="Proteomes" id="UP000651482">
    <property type="component" value="Unassembled WGS sequence"/>
</dbReference>
<keyword evidence="3" id="KW-0010">Activator</keyword>
<dbReference type="SUPFAM" id="SSF46955">
    <property type="entry name" value="Putative DNA-binding domain"/>
    <property type="match status" value="1"/>
</dbReference>
<dbReference type="Gene3D" id="1.10.490.50">
    <property type="entry name" value="Antibiotic binding domain of TipA-like multidrug resistance regulators"/>
    <property type="match status" value="1"/>
</dbReference>
<name>A0A926D8K7_9FIRM</name>
<dbReference type="InterPro" id="IPR012925">
    <property type="entry name" value="TipAS_dom"/>
</dbReference>
<dbReference type="Pfam" id="PF07739">
    <property type="entry name" value="TipAS"/>
    <property type="match status" value="1"/>
</dbReference>
<evidence type="ECO:0000259" key="5">
    <source>
        <dbReference type="PROSITE" id="PS50937"/>
    </source>
</evidence>
<dbReference type="PROSITE" id="PS50937">
    <property type="entry name" value="HTH_MERR_2"/>
    <property type="match status" value="1"/>
</dbReference>
<dbReference type="PANTHER" id="PTHR30204:SF90">
    <property type="entry name" value="HTH-TYPE TRANSCRIPTIONAL ACTIVATOR MTA"/>
    <property type="match status" value="1"/>
</dbReference>
<dbReference type="SMART" id="SM00422">
    <property type="entry name" value="HTH_MERR"/>
    <property type="match status" value="1"/>
</dbReference>
<protein>
    <submittedName>
        <fullName evidence="6">MerR family transcriptional regulator</fullName>
    </submittedName>
</protein>
<keyword evidence="1" id="KW-0805">Transcription regulation</keyword>
<dbReference type="RefSeq" id="WP_249318713.1">
    <property type="nucleotide sequence ID" value="NZ_JACRSN010000005.1"/>
</dbReference>
<dbReference type="AlphaFoldDB" id="A0A926D8K7"/>
<organism evidence="6 7">
    <name type="scientific">Yeguia hominis</name>
    <dbReference type="NCBI Taxonomy" id="2763662"/>
    <lineage>
        <taxon>Bacteria</taxon>
        <taxon>Bacillati</taxon>
        <taxon>Bacillota</taxon>
        <taxon>Clostridia</taxon>
        <taxon>Eubacteriales</taxon>
        <taxon>Yeguiaceae</taxon>
        <taxon>Yeguia</taxon>
    </lineage>
</organism>
<proteinExistence type="predicted"/>
<reference evidence="6" key="1">
    <citation type="submission" date="2020-08" db="EMBL/GenBank/DDBJ databases">
        <title>Genome public.</title>
        <authorList>
            <person name="Liu C."/>
            <person name="Sun Q."/>
        </authorList>
    </citation>
    <scope>NUCLEOTIDE SEQUENCE</scope>
    <source>
        <strain evidence="6">NSJ-40</strain>
    </source>
</reference>
<evidence type="ECO:0000313" key="6">
    <source>
        <dbReference type="EMBL" id="MBC8533362.1"/>
    </source>
</evidence>
<sequence>MKLTVSEVAKQMGVSVRTLHYYDEIGLLNPAGTTAAGYRYYGSAELARLQQILFYRELAFPLKEIAHILSRPDYDSRQALRQHRELLLLQRRHIDSLLRLVDETLGEIEMHPMKTTAESLSAVKKAYAEEARQRWGNTDAYRKSEEKRRGRTAEEESRVSAEADAIFAAFAKAAKAGVSPDTPAAQELAARWQAHITQYEYPCTKEILVCLADMYTGDERFRQMLDRYGKGTADFMAAALHAYCGQ</sequence>
<dbReference type="Pfam" id="PF13411">
    <property type="entry name" value="MerR_1"/>
    <property type="match status" value="1"/>
</dbReference>